<protein>
    <submittedName>
        <fullName evidence="1">Uncharacterized protein</fullName>
    </submittedName>
</protein>
<reference evidence="1" key="1">
    <citation type="journal article" date="2020" name="Nature">
        <title>Giant virus diversity and host interactions through global metagenomics.</title>
        <authorList>
            <person name="Schulz F."/>
            <person name="Roux S."/>
            <person name="Paez-Espino D."/>
            <person name="Jungbluth S."/>
            <person name="Walsh D.A."/>
            <person name="Denef V.J."/>
            <person name="McMahon K.D."/>
            <person name="Konstantinidis K.T."/>
            <person name="Eloe-Fadrosh E.A."/>
            <person name="Kyrpides N.C."/>
            <person name="Woyke T."/>
        </authorList>
    </citation>
    <scope>NUCLEOTIDE SEQUENCE</scope>
    <source>
        <strain evidence="1">GVMAG-S-1062768-28</strain>
    </source>
</reference>
<name>A0A6C0JRK3_9ZZZZ</name>
<proteinExistence type="predicted"/>
<dbReference type="AlphaFoldDB" id="A0A6C0JRK3"/>
<dbReference type="EMBL" id="MN740696">
    <property type="protein sequence ID" value="QHU08392.1"/>
    <property type="molecule type" value="Genomic_DNA"/>
</dbReference>
<sequence length="212" mass="25535">MTNKISPLVAQKEYKKEQTICKYLKCQKKVLSCCSFATQFQDLDFEMCKEHRDWILFKTDMIKCLVENEQDWKLFHQEIRDFCGVIIKEKSVFLEYVQSTSFTSYKYYYYRYNGRDYKVANADELLYIWFFIGRIQYRQLIQEKSPYGEYQIDKYIANPDAIKKCVYYKNTWQAQDGHIYNLMITTIQNDLIDALKTNTLARITKEEANLEN</sequence>
<organism evidence="1">
    <name type="scientific">viral metagenome</name>
    <dbReference type="NCBI Taxonomy" id="1070528"/>
    <lineage>
        <taxon>unclassified sequences</taxon>
        <taxon>metagenomes</taxon>
        <taxon>organismal metagenomes</taxon>
    </lineage>
</organism>
<accession>A0A6C0JRK3</accession>
<evidence type="ECO:0000313" key="1">
    <source>
        <dbReference type="EMBL" id="QHU08392.1"/>
    </source>
</evidence>